<dbReference type="GO" id="GO:0004143">
    <property type="term" value="F:ATP-dependent diacylglycerol kinase activity"/>
    <property type="evidence" value="ECO:0007669"/>
    <property type="project" value="UniProtKB-EC"/>
</dbReference>
<dbReference type="CDD" id="cd00029">
    <property type="entry name" value="C1"/>
    <property type="match status" value="1"/>
</dbReference>
<keyword evidence="9" id="KW-0862">Zinc</keyword>
<evidence type="ECO:0000256" key="12">
    <source>
        <dbReference type="RuleBase" id="RU361128"/>
    </source>
</evidence>
<feature type="domain" description="Phorbol-ester/DAG-type" evidence="14">
    <location>
        <begin position="43"/>
        <end position="92"/>
    </location>
</feature>
<dbReference type="PROSITE" id="PS00479">
    <property type="entry name" value="ZF_DAG_PE_1"/>
    <property type="match status" value="1"/>
</dbReference>
<dbReference type="OrthoDB" id="242257at2759"/>
<dbReference type="Proteomes" id="UP000232323">
    <property type="component" value="Unassembled WGS sequence"/>
</dbReference>
<dbReference type="InterPro" id="IPR046349">
    <property type="entry name" value="C1-like_sf"/>
</dbReference>
<comment type="caution">
    <text evidence="16">The sequence shown here is derived from an EMBL/GenBank/DDBJ whole genome shotgun (WGS) entry which is preliminary data.</text>
</comment>
<dbReference type="GO" id="GO:0007200">
    <property type="term" value="P:phospholipase C-activating G protein-coupled receptor signaling pathway"/>
    <property type="evidence" value="ECO:0007669"/>
    <property type="project" value="InterPro"/>
</dbReference>
<dbReference type="PANTHER" id="PTHR11255:SF54">
    <property type="entry name" value="DIACYLGLYCEROL KINASE THETA"/>
    <property type="match status" value="1"/>
</dbReference>
<gene>
    <name evidence="16" type="ORF">CEUSTIGMA_g3035.t1</name>
</gene>
<dbReference type="Gene3D" id="2.60.200.40">
    <property type="match status" value="1"/>
</dbReference>
<dbReference type="PROSITE" id="PS50081">
    <property type="entry name" value="ZF_DAG_PE_2"/>
    <property type="match status" value="1"/>
</dbReference>
<comment type="catalytic activity">
    <reaction evidence="12">
        <text>a 1,2-diacyl-sn-glycerol + ATP = a 1,2-diacyl-sn-glycero-3-phosphate + ADP + H(+)</text>
        <dbReference type="Rhea" id="RHEA:10272"/>
        <dbReference type="ChEBI" id="CHEBI:15378"/>
        <dbReference type="ChEBI" id="CHEBI:17815"/>
        <dbReference type="ChEBI" id="CHEBI:30616"/>
        <dbReference type="ChEBI" id="CHEBI:58608"/>
        <dbReference type="ChEBI" id="CHEBI:456216"/>
        <dbReference type="EC" id="2.7.1.107"/>
    </reaction>
</comment>
<evidence type="ECO:0000313" key="17">
    <source>
        <dbReference type="Proteomes" id="UP000232323"/>
    </source>
</evidence>
<dbReference type="PANTHER" id="PTHR11255">
    <property type="entry name" value="DIACYLGLYCEROL KINASE"/>
    <property type="match status" value="1"/>
</dbReference>
<feature type="compositionally biased region" description="Low complexity" evidence="13">
    <location>
        <begin position="307"/>
        <end position="317"/>
    </location>
</feature>
<feature type="domain" description="DAGKc" evidence="15">
    <location>
        <begin position="498"/>
        <end position="650"/>
    </location>
</feature>
<reference evidence="16 17" key="1">
    <citation type="submission" date="2017-08" db="EMBL/GenBank/DDBJ databases">
        <title>Acidophilic green algal genome provides insights into adaptation to an acidic environment.</title>
        <authorList>
            <person name="Hirooka S."/>
            <person name="Hirose Y."/>
            <person name="Kanesaki Y."/>
            <person name="Higuchi S."/>
            <person name="Fujiwara T."/>
            <person name="Onuma R."/>
            <person name="Era A."/>
            <person name="Ohbayashi R."/>
            <person name="Uzuka A."/>
            <person name="Nozaki H."/>
            <person name="Yoshikawa H."/>
            <person name="Miyagishima S.Y."/>
        </authorList>
    </citation>
    <scope>NUCLEOTIDE SEQUENCE [LARGE SCALE GENOMIC DNA]</scope>
    <source>
        <strain evidence="16 17">NIES-2499</strain>
    </source>
</reference>
<dbReference type="Pfam" id="PF00781">
    <property type="entry name" value="DAGK_cat"/>
    <property type="match status" value="1"/>
</dbReference>
<dbReference type="AlphaFoldDB" id="A0A250WXP8"/>
<keyword evidence="17" id="KW-1185">Reference proteome</keyword>
<dbReference type="SUPFAM" id="SSF57889">
    <property type="entry name" value="Cysteine-rich domain"/>
    <property type="match status" value="1"/>
</dbReference>
<accession>A0A250WXP8</accession>
<dbReference type="InterPro" id="IPR001206">
    <property type="entry name" value="Diacylglycerol_kinase_cat_dom"/>
</dbReference>
<evidence type="ECO:0000259" key="14">
    <source>
        <dbReference type="PROSITE" id="PS50081"/>
    </source>
</evidence>
<dbReference type="InterPro" id="IPR016064">
    <property type="entry name" value="NAD/diacylglycerol_kinase_sf"/>
</dbReference>
<evidence type="ECO:0000256" key="1">
    <source>
        <dbReference type="ARBA" id="ARBA00004370"/>
    </source>
</evidence>
<organism evidence="16 17">
    <name type="scientific">Chlamydomonas eustigma</name>
    <dbReference type="NCBI Taxonomy" id="1157962"/>
    <lineage>
        <taxon>Eukaryota</taxon>
        <taxon>Viridiplantae</taxon>
        <taxon>Chlorophyta</taxon>
        <taxon>core chlorophytes</taxon>
        <taxon>Chlorophyceae</taxon>
        <taxon>CS clade</taxon>
        <taxon>Chlamydomonadales</taxon>
        <taxon>Chlamydomonadaceae</taxon>
        <taxon>Chlamydomonas</taxon>
    </lineage>
</organism>
<dbReference type="InterPro" id="IPR037607">
    <property type="entry name" value="DGK"/>
</dbReference>
<keyword evidence="4" id="KW-0479">Metal-binding</keyword>
<dbReference type="GO" id="GO:0005524">
    <property type="term" value="F:ATP binding"/>
    <property type="evidence" value="ECO:0007669"/>
    <property type="project" value="UniProtKB-KW"/>
</dbReference>
<dbReference type="SMART" id="SM00045">
    <property type="entry name" value="DAGKa"/>
    <property type="match status" value="1"/>
</dbReference>
<evidence type="ECO:0000256" key="4">
    <source>
        <dbReference type="ARBA" id="ARBA00022723"/>
    </source>
</evidence>
<feature type="compositionally biased region" description="Polar residues" evidence="13">
    <location>
        <begin position="325"/>
        <end position="340"/>
    </location>
</feature>
<dbReference type="InterPro" id="IPR002219">
    <property type="entry name" value="PKC_DAG/PE"/>
</dbReference>
<keyword evidence="6 12" id="KW-0547">Nucleotide-binding</keyword>
<evidence type="ECO:0000256" key="8">
    <source>
        <dbReference type="ARBA" id="ARBA00022777"/>
    </source>
</evidence>
<keyword evidence="5" id="KW-0677">Repeat</keyword>
<dbReference type="EC" id="2.7.1.107" evidence="12"/>
<evidence type="ECO:0000256" key="11">
    <source>
        <dbReference type="ARBA" id="ARBA00023136"/>
    </source>
</evidence>
<dbReference type="InterPro" id="IPR000756">
    <property type="entry name" value="Diacylglycerol_kin_accessory"/>
</dbReference>
<evidence type="ECO:0000259" key="15">
    <source>
        <dbReference type="PROSITE" id="PS50146"/>
    </source>
</evidence>
<feature type="compositionally biased region" description="Polar residues" evidence="13">
    <location>
        <begin position="347"/>
        <end position="360"/>
    </location>
</feature>
<dbReference type="STRING" id="1157962.A0A250WXP8"/>
<sequence length="938" mass="101056">MWSVLGRMLRYYAAKRGSGFVPCSLAAIKEWRSAHAALFPQTPHCWTKAKDISAPVVCCVCTNPVTGSQWQSCEYCGVVVHNTCGRYASHDCRPLAVRSDSPPAHDWKPAGVTLPLMQMEDVQGGVRSPSTSSHLSELPWSSLKASDGAVRELLLKELCLFCQQPCEIGLFAVEPVWRCTCCHALGHMRCCVQRHATLFSTSIKTALAQQLASLEGEITAQREGSGFFSNPASGLGSPRDSYREERGLPVPFLGLERTAGVADSTRSDSKDAKSGAAALAGKLSQVAASRIQEHVTNGGILKDQACGSGSSRLNSSNNGGGSRSAGQDTQGHICSISDNMSGGGEQAITSPGPLSQSSVLTKPPPLHLPRKPLDRLLGYDPDVCTLGLVSHVVLPCTAIWDCSIQTQTIASPSSFNSSITSESGTLSVGVGSSGVVVRGGGVSKSASHKQKVSSPFLASASASKQLIARGKKWLLERRSKPKDRWSGYRVDCDVLKTFGCRPLLVFVNLKSGPQVGESIKRQLLQLLHPLQVVELPREAPEPSLRFFLKVPGSRILVVGGDGTVSWVLSCLDKLRIEQESSANSSGQHSCQWKAPPVAVFPMGTGNDLARCLHWGGTVAKLMRKPFSELLEEVAVAVPTSLDRWDVQINPNAPNGTTGNSLKRLFQRKASSGKSGKTVAASQDALLARGTEEDSSKQEIKTLNNYIGIGIDAKVAYQFHQIRDNYPSFFHSQFGNKMWYTGVGSLDLVHRSCASLYKRLRLECDGVEVPLPHDAEGLVVLNIGCHMGGVFLWEEGLPAPRIPSPGGVKLTRERHPSLNDELLEVVAIGGVLHMGRLAVGLSRAQRLCQCESVRITTHEQLPMQVDGEPWYQGPAILSISLKSGQKGLVLKRLQANSPVSKMQAIVNDTLERSVVQGTITEAQRASLALEMTSKLEAWF</sequence>
<dbReference type="GO" id="GO:0008270">
    <property type="term" value="F:zinc ion binding"/>
    <property type="evidence" value="ECO:0007669"/>
    <property type="project" value="UniProtKB-KW"/>
</dbReference>
<keyword evidence="11" id="KW-0472">Membrane</keyword>
<dbReference type="SMART" id="SM00046">
    <property type="entry name" value="DAGKc"/>
    <property type="match status" value="1"/>
</dbReference>
<keyword evidence="10 12" id="KW-0067">ATP-binding</keyword>
<evidence type="ECO:0000313" key="16">
    <source>
        <dbReference type="EMBL" id="GAX75591.1"/>
    </source>
</evidence>
<keyword evidence="8 12" id="KW-0418">Kinase</keyword>
<evidence type="ECO:0000256" key="5">
    <source>
        <dbReference type="ARBA" id="ARBA00022737"/>
    </source>
</evidence>
<evidence type="ECO:0000256" key="13">
    <source>
        <dbReference type="SAM" id="MobiDB-lite"/>
    </source>
</evidence>
<feature type="region of interest" description="Disordered" evidence="13">
    <location>
        <begin position="300"/>
        <end position="364"/>
    </location>
</feature>
<evidence type="ECO:0000256" key="9">
    <source>
        <dbReference type="ARBA" id="ARBA00022833"/>
    </source>
</evidence>
<evidence type="ECO:0000256" key="7">
    <source>
        <dbReference type="ARBA" id="ARBA00022771"/>
    </source>
</evidence>
<dbReference type="Gene3D" id="3.30.60.20">
    <property type="match status" value="1"/>
</dbReference>
<dbReference type="PROSITE" id="PS50146">
    <property type="entry name" value="DAGK"/>
    <property type="match status" value="1"/>
</dbReference>
<dbReference type="GO" id="GO:0016020">
    <property type="term" value="C:membrane"/>
    <property type="evidence" value="ECO:0007669"/>
    <property type="project" value="UniProtKB-SubCell"/>
</dbReference>
<evidence type="ECO:0000256" key="6">
    <source>
        <dbReference type="ARBA" id="ARBA00022741"/>
    </source>
</evidence>
<keyword evidence="3 12" id="KW-0808">Transferase</keyword>
<dbReference type="InterPro" id="IPR017438">
    <property type="entry name" value="ATP-NAD_kinase_N"/>
</dbReference>
<name>A0A250WXP8_9CHLO</name>
<keyword evidence="7" id="KW-0863">Zinc-finger</keyword>
<comment type="subcellular location">
    <subcellularLocation>
        <location evidence="1">Membrane</location>
    </subcellularLocation>
</comment>
<dbReference type="SUPFAM" id="SSF111331">
    <property type="entry name" value="NAD kinase/diacylglycerol kinase-like"/>
    <property type="match status" value="1"/>
</dbReference>
<dbReference type="Gene3D" id="3.40.50.10330">
    <property type="entry name" value="Probable inorganic polyphosphate/atp-NAD kinase, domain 1"/>
    <property type="match status" value="1"/>
</dbReference>
<protein>
    <recommendedName>
        <fullName evidence="12">Diacylglycerol kinase</fullName>
        <shortName evidence="12">DAG kinase</shortName>
        <ecNumber evidence="12">2.7.1.107</ecNumber>
    </recommendedName>
</protein>
<evidence type="ECO:0000256" key="3">
    <source>
        <dbReference type="ARBA" id="ARBA00022679"/>
    </source>
</evidence>
<comment type="similarity">
    <text evidence="2 12">Belongs to the eukaryotic diacylglycerol kinase family.</text>
</comment>
<dbReference type="EMBL" id="BEGY01000013">
    <property type="protein sequence ID" value="GAX75591.1"/>
    <property type="molecule type" value="Genomic_DNA"/>
</dbReference>
<proteinExistence type="inferred from homology"/>
<dbReference type="Pfam" id="PF00609">
    <property type="entry name" value="DAGK_acc"/>
    <property type="match status" value="1"/>
</dbReference>
<evidence type="ECO:0000256" key="2">
    <source>
        <dbReference type="ARBA" id="ARBA00009280"/>
    </source>
</evidence>
<evidence type="ECO:0000256" key="10">
    <source>
        <dbReference type="ARBA" id="ARBA00022840"/>
    </source>
</evidence>